<organism evidence="1 2">
    <name type="scientific">Capillimicrobium parvum</name>
    <dbReference type="NCBI Taxonomy" id="2884022"/>
    <lineage>
        <taxon>Bacteria</taxon>
        <taxon>Bacillati</taxon>
        <taxon>Actinomycetota</taxon>
        <taxon>Thermoleophilia</taxon>
        <taxon>Solirubrobacterales</taxon>
        <taxon>Capillimicrobiaceae</taxon>
        <taxon>Capillimicrobium</taxon>
    </lineage>
</organism>
<proteinExistence type="predicted"/>
<dbReference type="AlphaFoldDB" id="A0A9E6XZ66"/>
<protein>
    <submittedName>
        <fullName evidence="1">Uncharacterized protein</fullName>
    </submittedName>
</protein>
<dbReference type="EMBL" id="CP087164">
    <property type="protein sequence ID" value="UGS37179.1"/>
    <property type="molecule type" value="Genomic_DNA"/>
</dbReference>
<gene>
    <name evidence="1" type="ORF">DSM104329_03594</name>
</gene>
<reference evidence="1" key="1">
    <citation type="journal article" date="2022" name="Int. J. Syst. Evol. Microbiol.">
        <title>Pseudomonas aegrilactucae sp. nov. and Pseudomonas morbosilactucae sp. nov., pathogens causing bacterial rot of lettuce in Japan.</title>
        <authorList>
            <person name="Sawada H."/>
            <person name="Fujikawa T."/>
            <person name="Satou M."/>
        </authorList>
    </citation>
    <scope>NUCLEOTIDE SEQUENCE</scope>
    <source>
        <strain evidence="1">0166_1</strain>
    </source>
</reference>
<sequence length="117" mass="13149">MQGLEDVNVSDGEPVPASLIPRAVTAGELHFDDGAMQTFDPNGDTSYVEADGRFTHGKWYLDEDGRFCSFWPPDYRACYDLLWIVEGDEIVGLRFTEPGRSTRFDGRYRTSAHGARP</sequence>
<evidence type="ECO:0000313" key="1">
    <source>
        <dbReference type="EMBL" id="UGS37179.1"/>
    </source>
</evidence>
<name>A0A9E6XZ66_9ACTN</name>
<keyword evidence="2" id="KW-1185">Reference proteome</keyword>
<dbReference type="Proteomes" id="UP001162834">
    <property type="component" value="Chromosome"/>
</dbReference>
<dbReference type="RefSeq" id="WP_259311239.1">
    <property type="nucleotide sequence ID" value="NZ_CP087164.1"/>
</dbReference>
<dbReference type="KEGG" id="sbae:DSM104329_03594"/>
<accession>A0A9E6XZ66</accession>
<evidence type="ECO:0000313" key="2">
    <source>
        <dbReference type="Proteomes" id="UP001162834"/>
    </source>
</evidence>